<gene>
    <name evidence="1" type="ORF">SDC9_162649</name>
</gene>
<organism evidence="1">
    <name type="scientific">bioreactor metagenome</name>
    <dbReference type="NCBI Taxonomy" id="1076179"/>
    <lineage>
        <taxon>unclassified sequences</taxon>
        <taxon>metagenomes</taxon>
        <taxon>ecological metagenomes</taxon>
    </lineage>
</organism>
<dbReference type="AlphaFoldDB" id="A0A645FPN1"/>
<accession>A0A645FPN1</accession>
<protein>
    <submittedName>
        <fullName evidence="1">Uncharacterized protein</fullName>
    </submittedName>
</protein>
<evidence type="ECO:0000313" key="1">
    <source>
        <dbReference type="EMBL" id="MPN15319.1"/>
    </source>
</evidence>
<proteinExistence type="predicted"/>
<comment type="caution">
    <text evidence="1">The sequence shown here is derived from an EMBL/GenBank/DDBJ whole genome shotgun (WGS) entry which is preliminary data.</text>
</comment>
<reference evidence="1" key="1">
    <citation type="submission" date="2019-08" db="EMBL/GenBank/DDBJ databases">
        <authorList>
            <person name="Kucharzyk K."/>
            <person name="Murdoch R.W."/>
            <person name="Higgins S."/>
            <person name="Loffler F."/>
        </authorList>
    </citation>
    <scope>NUCLEOTIDE SEQUENCE</scope>
</reference>
<dbReference type="EMBL" id="VSSQ01062050">
    <property type="protein sequence ID" value="MPN15319.1"/>
    <property type="molecule type" value="Genomic_DNA"/>
</dbReference>
<sequence length="70" mass="7456">MMLCPAEAMLSTERSVAACPEEVHRAPEPPSRAAIFASTAATVGFDMREYICPSVLRSNNSPSSSAEVNL</sequence>
<name>A0A645FPN1_9ZZZZ</name>